<proteinExistence type="predicted"/>
<protein>
    <recommendedName>
        <fullName evidence="4">Secreted protein</fullName>
    </recommendedName>
</protein>
<accession>A0A9P5TYK8</accession>
<organism evidence="2 3">
    <name type="scientific">Rhodocollybia butyracea</name>
    <dbReference type="NCBI Taxonomy" id="206335"/>
    <lineage>
        <taxon>Eukaryota</taxon>
        <taxon>Fungi</taxon>
        <taxon>Dikarya</taxon>
        <taxon>Basidiomycota</taxon>
        <taxon>Agaricomycotina</taxon>
        <taxon>Agaricomycetes</taxon>
        <taxon>Agaricomycetidae</taxon>
        <taxon>Agaricales</taxon>
        <taxon>Marasmiineae</taxon>
        <taxon>Omphalotaceae</taxon>
        <taxon>Rhodocollybia</taxon>
    </lineage>
</organism>
<evidence type="ECO:0008006" key="4">
    <source>
        <dbReference type="Google" id="ProtNLM"/>
    </source>
</evidence>
<dbReference type="EMBL" id="JADNRY010000235">
    <property type="protein sequence ID" value="KAF9060600.1"/>
    <property type="molecule type" value="Genomic_DNA"/>
</dbReference>
<reference evidence="2" key="1">
    <citation type="submission" date="2020-11" db="EMBL/GenBank/DDBJ databases">
        <authorList>
            <consortium name="DOE Joint Genome Institute"/>
            <person name="Ahrendt S."/>
            <person name="Riley R."/>
            <person name="Andreopoulos W."/>
            <person name="Labutti K."/>
            <person name="Pangilinan J."/>
            <person name="Ruiz-Duenas F.J."/>
            <person name="Barrasa J.M."/>
            <person name="Sanchez-Garcia M."/>
            <person name="Camarero S."/>
            <person name="Miyauchi S."/>
            <person name="Serrano A."/>
            <person name="Linde D."/>
            <person name="Babiker R."/>
            <person name="Drula E."/>
            <person name="Ayuso-Fernandez I."/>
            <person name="Pacheco R."/>
            <person name="Padilla G."/>
            <person name="Ferreira P."/>
            <person name="Barriuso J."/>
            <person name="Kellner H."/>
            <person name="Castanera R."/>
            <person name="Alfaro M."/>
            <person name="Ramirez L."/>
            <person name="Pisabarro A.G."/>
            <person name="Kuo A."/>
            <person name="Tritt A."/>
            <person name="Lipzen A."/>
            <person name="He G."/>
            <person name="Yan M."/>
            <person name="Ng V."/>
            <person name="Cullen D."/>
            <person name="Martin F."/>
            <person name="Rosso M.-N."/>
            <person name="Henrissat B."/>
            <person name="Hibbett D."/>
            <person name="Martinez A.T."/>
            <person name="Grigoriev I.V."/>
        </authorList>
    </citation>
    <scope>NUCLEOTIDE SEQUENCE</scope>
    <source>
        <strain evidence="2">AH 40177</strain>
    </source>
</reference>
<dbReference type="OrthoDB" id="410267at2759"/>
<keyword evidence="1" id="KW-0732">Signal</keyword>
<sequence length="87" mass="9812">MISRICFSGRIFIGLLSDFAKALSPIQRSHTSWVWTRWKRLFNGFREKPGYAEILASVSLNVCLDGRPCYVDTLYLTIAGVGRQLSG</sequence>
<evidence type="ECO:0000313" key="2">
    <source>
        <dbReference type="EMBL" id="KAF9060600.1"/>
    </source>
</evidence>
<name>A0A9P5TYK8_9AGAR</name>
<feature type="chain" id="PRO_5040452174" description="Secreted protein" evidence="1">
    <location>
        <begin position="23"/>
        <end position="87"/>
    </location>
</feature>
<evidence type="ECO:0000313" key="3">
    <source>
        <dbReference type="Proteomes" id="UP000772434"/>
    </source>
</evidence>
<keyword evidence="3" id="KW-1185">Reference proteome</keyword>
<gene>
    <name evidence="2" type="ORF">BDP27DRAFT_407705</name>
</gene>
<dbReference type="AlphaFoldDB" id="A0A9P5TYK8"/>
<dbReference type="Proteomes" id="UP000772434">
    <property type="component" value="Unassembled WGS sequence"/>
</dbReference>
<comment type="caution">
    <text evidence="2">The sequence shown here is derived from an EMBL/GenBank/DDBJ whole genome shotgun (WGS) entry which is preliminary data.</text>
</comment>
<feature type="signal peptide" evidence="1">
    <location>
        <begin position="1"/>
        <end position="22"/>
    </location>
</feature>
<evidence type="ECO:0000256" key="1">
    <source>
        <dbReference type="SAM" id="SignalP"/>
    </source>
</evidence>